<evidence type="ECO:0000313" key="2">
    <source>
        <dbReference type="Proteomes" id="UP001430953"/>
    </source>
</evidence>
<accession>A0AAW2FHF9</accession>
<dbReference type="EMBL" id="JADYXP020000011">
    <property type="protein sequence ID" value="KAL0114872.1"/>
    <property type="molecule type" value="Genomic_DNA"/>
</dbReference>
<comment type="caution">
    <text evidence="1">The sequence shown here is derived from an EMBL/GenBank/DDBJ whole genome shotgun (WGS) entry which is preliminary data.</text>
</comment>
<dbReference type="AlphaFoldDB" id="A0AAW2FHF9"/>
<sequence>MWCVVGSRYSRRDNVTIRFLRMELKDLIRPSRIRTQRVDEAARRRAARQQKKAAAPVAAVAKEICAISSTSSDNTTLIKSVTVKRRRIVLSSDEESLVDVTTIDEDKNLDKKQKAKIIDNVQIVPPRIPQRPRTRSLALFTTEMDNALVDNILEIAILRNNLVYEKIKTRYATLFKNINAGQMQNRIRQIIMQTIINNVSYKKIMELKNLAEHQGMP</sequence>
<dbReference type="Proteomes" id="UP001430953">
    <property type="component" value="Unassembled WGS sequence"/>
</dbReference>
<evidence type="ECO:0000313" key="1">
    <source>
        <dbReference type="EMBL" id="KAL0114872.1"/>
    </source>
</evidence>
<keyword evidence="2" id="KW-1185">Reference proteome</keyword>
<gene>
    <name evidence="1" type="ORF">PUN28_011906</name>
</gene>
<reference evidence="1 2" key="1">
    <citation type="submission" date="2023-03" db="EMBL/GenBank/DDBJ databases">
        <title>High recombination rates correlate with genetic variation in Cardiocondyla obscurior ants.</title>
        <authorList>
            <person name="Errbii M."/>
        </authorList>
    </citation>
    <scope>NUCLEOTIDE SEQUENCE [LARGE SCALE GENOMIC DNA]</scope>
    <source>
        <strain evidence="1">Alpha-2009</strain>
        <tissue evidence="1">Whole body</tissue>
    </source>
</reference>
<name>A0AAW2FHF9_9HYME</name>
<proteinExistence type="predicted"/>
<organism evidence="1 2">
    <name type="scientific">Cardiocondyla obscurior</name>
    <dbReference type="NCBI Taxonomy" id="286306"/>
    <lineage>
        <taxon>Eukaryota</taxon>
        <taxon>Metazoa</taxon>
        <taxon>Ecdysozoa</taxon>
        <taxon>Arthropoda</taxon>
        <taxon>Hexapoda</taxon>
        <taxon>Insecta</taxon>
        <taxon>Pterygota</taxon>
        <taxon>Neoptera</taxon>
        <taxon>Endopterygota</taxon>
        <taxon>Hymenoptera</taxon>
        <taxon>Apocrita</taxon>
        <taxon>Aculeata</taxon>
        <taxon>Formicoidea</taxon>
        <taxon>Formicidae</taxon>
        <taxon>Myrmicinae</taxon>
        <taxon>Cardiocondyla</taxon>
    </lineage>
</organism>
<protein>
    <submittedName>
        <fullName evidence="1">Uncharacterized protein</fullName>
    </submittedName>
</protein>